<dbReference type="Pfam" id="PF07715">
    <property type="entry name" value="Plug"/>
    <property type="match status" value="1"/>
</dbReference>
<evidence type="ECO:0000313" key="16">
    <source>
        <dbReference type="EMBL" id="MDO1560160.1"/>
    </source>
</evidence>
<feature type="domain" description="TonB-dependent receptor plug" evidence="15">
    <location>
        <begin position="66"/>
        <end position="157"/>
    </location>
</feature>
<evidence type="ECO:0000256" key="13">
    <source>
        <dbReference type="SAM" id="SignalP"/>
    </source>
</evidence>
<evidence type="ECO:0000256" key="1">
    <source>
        <dbReference type="ARBA" id="ARBA00004571"/>
    </source>
</evidence>
<name>A0ABT8SNK5_9CAUL</name>
<evidence type="ECO:0000259" key="15">
    <source>
        <dbReference type="Pfam" id="PF07715"/>
    </source>
</evidence>
<dbReference type="RefSeq" id="WP_302110588.1">
    <property type="nucleotide sequence ID" value="NZ_JAUKTR010000005.1"/>
</dbReference>
<evidence type="ECO:0000313" key="17">
    <source>
        <dbReference type="Proteomes" id="UP001169063"/>
    </source>
</evidence>
<dbReference type="InterPro" id="IPR039426">
    <property type="entry name" value="TonB-dep_rcpt-like"/>
</dbReference>
<feature type="chain" id="PRO_5045920825" evidence="13">
    <location>
        <begin position="24"/>
        <end position="757"/>
    </location>
</feature>
<dbReference type="InterPro" id="IPR036942">
    <property type="entry name" value="Beta-barrel_TonB_sf"/>
</dbReference>
<organism evidence="16 17">
    <name type="scientific">Peiella sedimenti</name>
    <dbReference type="NCBI Taxonomy" id="3061083"/>
    <lineage>
        <taxon>Bacteria</taxon>
        <taxon>Pseudomonadati</taxon>
        <taxon>Pseudomonadota</taxon>
        <taxon>Alphaproteobacteria</taxon>
        <taxon>Caulobacterales</taxon>
        <taxon>Caulobacteraceae</taxon>
        <taxon>Peiella</taxon>
    </lineage>
</organism>
<feature type="signal peptide" evidence="13">
    <location>
        <begin position="1"/>
        <end position="23"/>
    </location>
</feature>
<evidence type="ECO:0000256" key="5">
    <source>
        <dbReference type="ARBA" id="ARBA00022729"/>
    </source>
</evidence>
<dbReference type="EMBL" id="JAUKTR010000005">
    <property type="protein sequence ID" value="MDO1560160.1"/>
    <property type="molecule type" value="Genomic_DNA"/>
</dbReference>
<feature type="region of interest" description="Disordered" evidence="12">
    <location>
        <begin position="409"/>
        <end position="436"/>
    </location>
</feature>
<dbReference type="InterPro" id="IPR037066">
    <property type="entry name" value="Plug_dom_sf"/>
</dbReference>
<keyword evidence="4 10" id="KW-0812">Transmembrane</keyword>
<dbReference type="InterPro" id="IPR012910">
    <property type="entry name" value="Plug_dom"/>
</dbReference>
<dbReference type="PROSITE" id="PS52016">
    <property type="entry name" value="TONB_DEPENDENT_REC_3"/>
    <property type="match status" value="1"/>
</dbReference>
<dbReference type="SUPFAM" id="SSF56935">
    <property type="entry name" value="Porins"/>
    <property type="match status" value="1"/>
</dbReference>
<comment type="caution">
    <text evidence="16">The sequence shown here is derived from an EMBL/GenBank/DDBJ whole genome shotgun (WGS) entry which is preliminary data.</text>
</comment>
<dbReference type="PANTHER" id="PTHR30069:SF29">
    <property type="entry name" value="HEMOGLOBIN AND HEMOGLOBIN-HAPTOGLOBIN-BINDING PROTEIN 1-RELATED"/>
    <property type="match status" value="1"/>
</dbReference>
<reference evidence="16" key="1">
    <citation type="submission" date="2023-07" db="EMBL/GenBank/DDBJ databases">
        <title>Brevundimonas soil sp. nov., isolated from the soil of chemical plant.</title>
        <authorList>
            <person name="Wu N."/>
        </authorList>
    </citation>
    <scope>NUCLEOTIDE SEQUENCE</scope>
    <source>
        <strain evidence="16">XZ-24</strain>
    </source>
</reference>
<evidence type="ECO:0000256" key="9">
    <source>
        <dbReference type="ARBA" id="ARBA00023237"/>
    </source>
</evidence>
<dbReference type="InterPro" id="IPR000531">
    <property type="entry name" value="Beta-barrel_TonB"/>
</dbReference>
<dbReference type="Gene3D" id="2.170.130.10">
    <property type="entry name" value="TonB-dependent receptor, plug domain"/>
    <property type="match status" value="1"/>
</dbReference>
<feature type="domain" description="TonB-dependent receptor-like beta-barrel" evidence="14">
    <location>
        <begin position="271"/>
        <end position="712"/>
    </location>
</feature>
<keyword evidence="7 10" id="KW-0472">Membrane</keyword>
<evidence type="ECO:0000256" key="8">
    <source>
        <dbReference type="ARBA" id="ARBA00023170"/>
    </source>
</evidence>
<evidence type="ECO:0000256" key="3">
    <source>
        <dbReference type="ARBA" id="ARBA00022452"/>
    </source>
</evidence>
<keyword evidence="8 16" id="KW-0675">Receptor</keyword>
<keyword evidence="6 11" id="KW-0798">TonB box</keyword>
<protein>
    <submittedName>
        <fullName evidence="16">TonB-dependent receptor</fullName>
    </submittedName>
</protein>
<evidence type="ECO:0000256" key="10">
    <source>
        <dbReference type="PROSITE-ProRule" id="PRU01360"/>
    </source>
</evidence>
<comment type="subcellular location">
    <subcellularLocation>
        <location evidence="1 10">Cell outer membrane</location>
        <topology evidence="1 10">Multi-pass membrane protein</topology>
    </subcellularLocation>
</comment>
<evidence type="ECO:0000256" key="7">
    <source>
        <dbReference type="ARBA" id="ARBA00023136"/>
    </source>
</evidence>
<evidence type="ECO:0000256" key="2">
    <source>
        <dbReference type="ARBA" id="ARBA00022448"/>
    </source>
</evidence>
<dbReference type="Proteomes" id="UP001169063">
    <property type="component" value="Unassembled WGS sequence"/>
</dbReference>
<comment type="similarity">
    <text evidence="10 11">Belongs to the TonB-dependent receptor family.</text>
</comment>
<keyword evidence="17" id="KW-1185">Reference proteome</keyword>
<dbReference type="PANTHER" id="PTHR30069">
    <property type="entry name" value="TONB-DEPENDENT OUTER MEMBRANE RECEPTOR"/>
    <property type="match status" value="1"/>
</dbReference>
<evidence type="ECO:0000259" key="14">
    <source>
        <dbReference type="Pfam" id="PF00593"/>
    </source>
</evidence>
<keyword evidence="9 10" id="KW-0998">Cell outer membrane</keyword>
<proteinExistence type="inferred from homology"/>
<dbReference type="Pfam" id="PF00593">
    <property type="entry name" value="TonB_dep_Rec_b-barrel"/>
    <property type="match status" value="1"/>
</dbReference>
<evidence type="ECO:0000256" key="4">
    <source>
        <dbReference type="ARBA" id="ARBA00022692"/>
    </source>
</evidence>
<evidence type="ECO:0000256" key="12">
    <source>
        <dbReference type="SAM" id="MobiDB-lite"/>
    </source>
</evidence>
<keyword evidence="2 10" id="KW-0813">Transport</keyword>
<accession>A0ABT8SNK5</accession>
<keyword evidence="5 13" id="KW-0732">Signal</keyword>
<gene>
    <name evidence="16" type="ORF">Q0812_12055</name>
</gene>
<sequence>MKVSKLIMTGAAAPLIMASHAFAADGDQAQNTAENQPTAVQEIIVTAQPVFRNRTDDVVPTLSYDLEYFQRFEPLTVGDALRRVPSVTFLSDVIESDGARLRGLDPGYTQILINGDRVPGAGVDRSFFVDRIPAELIERVEVVRAPSARRSGDAVAGAINIVLRDAYTLEGGYLRFGGLRFDDGRVVPTFGAVWGGEVGPGGRLLLGMNVQGRRNPKSKTSWRFDEPGGTLDNIELQSDIRDGMDYSFNAAYEQPLFGGALELSGAYVLTSRDEVENSYEYQDGVLTSPNLLTYNNQVEDISSTNWSTRARWEREMFGGESRIRLTHARYNDDISSVEAESEYLRDATPFPDEDRYTVDQELTDLDDRETGLRLEHERDLAPGLSMEFGVDLTWKERETLVQEADRIRFNVPNGGPRPAVPPLTGHAPVPGGDNTIEEDRVEPYVVLAGESGRLTWEAGVRLDQSEITITDRTAGTVTETDEDIILPSASLRFQLNETDRLIVSAGRTLRRPSFNHLSPALLEEEYGDDDFIGNPNLQAETAWGVDVGVERRLGRRGVMGLNVFYRSVEDLIEDVDTGAVGSGGAGTSVFSVDNVGDGSVWGVEFDLSTPLTVLDMENTGVFLNLSWLDSEITDFAGERRFNGQSDYVLSAGFTHDIPTWNMAFGATYYQQGDAFDRVATEEVYTSYGDNLDLFVERRFGRNFVLRLTGSNLLNASKDETFHKFDSIADQLARDYDEFELESEEAGPVWQLVARYAF</sequence>
<dbReference type="Gene3D" id="2.40.170.20">
    <property type="entry name" value="TonB-dependent receptor, beta-barrel domain"/>
    <property type="match status" value="1"/>
</dbReference>
<evidence type="ECO:0000256" key="6">
    <source>
        <dbReference type="ARBA" id="ARBA00023077"/>
    </source>
</evidence>
<evidence type="ECO:0000256" key="11">
    <source>
        <dbReference type="RuleBase" id="RU003357"/>
    </source>
</evidence>
<keyword evidence="3 10" id="KW-1134">Transmembrane beta strand</keyword>